<dbReference type="RefSeq" id="XP_066718744.1">
    <property type="nucleotide sequence ID" value="XM_066856577.1"/>
</dbReference>
<organism evidence="1 2">
    <name type="scientific">Apiospora phragmitis</name>
    <dbReference type="NCBI Taxonomy" id="2905665"/>
    <lineage>
        <taxon>Eukaryota</taxon>
        <taxon>Fungi</taxon>
        <taxon>Dikarya</taxon>
        <taxon>Ascomycota</taxon>
        <taxon>Pezizomycotina</taxon>
        <taxon>Sordariomycetes</taxon>
        <taxon>Xylariomycetidae</taxon>
        <taxon>Amphisphaeriales</taxon>
        <taxon>Apiosporaceae</taxon>
        <taxon>Apiospora</taxon>
    </lineage>
</organism>
<name>A0ABR1VWI7_9PEZI</name>
<gene>
    <name evidence="1" type="ORF">PG994_005168</name>
</gene>
<comment type="caution">
    <text evidence="1">The sequence shown here is derived from an EMBL/GenBank/DDBJ whole genome shotgun (WGS) entry which is preliminary data.</text>
</comment>
<proteinExistence type="predicted"/>
<accession>A0ABR1VWI7</accession>
<dbReference type="EMBL" id="JAQQWL010000005">
    <property type="protein sequence ID" value="KAK8074269.1"/>
    <property type="molecule type" value="Genomic_DNA"/>
</dbReference>
<reference evidence="1 2" key="1">
    <citation type="submission" date="2023-01" db="EMBL/GenBank/DDBJ databases">
        <title>Analysis of 21 Apiospora genomes using comparative genomics revels a genus with tremendous synthesis potential of carbohydrate active enzymes and secondary metabolites.</title>
        <authorList>
            <person name="Sorensen T."/>
        </authorList>
    </citation>
    <scope>NUCLEOTIDE SEQUENCE [LARGE SCALE GENOMIC DNA]</scope>
    <source>
        <strain evidence="1 2">CBS 135458</strain>
    </source>
</reference>
<sequence length="153" mass="16793">MCKSYLFQTHCVCKSCGHKTTRCQLVVFPSDHCAQLPPGTPAEECPCLESPVVVTKYQGLAPSALCLRTVETQLKNTTRDLFDSLVAVGNLVQSEARLEFDEVDAARGRLRSERLEMVREKISGLLQGMVEDTRDARDRAAALSEGPSSYEGA</sequence>
<evidence type="ECO:0000313" key="2">
    <source>
        <dbReference type="Proteomes" id="UP001480595"/>
    </source>
</evidence>
<dbReference type="Proteomes" id="UP001480595">
    <property type="component" value="Unassembled WGS sequence"/>
</dbReference>
<dbReference type="GeneID" id="92089640"/>
<keyword evidence="2" id="KW-1185">Reference proteome</keyword>
<protein>
    <submittedName>
        <fullName evidence="1">Uncharacterized protein</fullName>
    </submittedName>
</protein>
<evidence type="ECO:0000313" key="1">
    <source>
        <dbReference type="EMBL" id="KAK8074269.1"/>
    </source>
</evidence>